<dbReference type="SUPFAM" id="SSF54373">
    <property type="entry name" value="FAD-linked reductases, C-terminal domain"/>
    <property type="match status" value="1"/>
</dbReference>
<evidence type="ECO:0000313" key="4">
    <source>
        <dbReference type="Proteomes" id="UP000301309"/>
    </source>
</evidence>
<feature type="domain" description="FAD dependent oxidoreductase" evidence="2">
    <location>
        <begin position="2"/>
        <end position="160"/>
    </location>
</feature>
<reference evidence="3 4" key="1">
    <citation type="journal article" date="2020" name="Int. J. Syst. Evol. Microbiol.">
        <title>Reclassification of Streptomyces castelarensis and Streptomyces sporoclivatus as later heterotypic synonyms of Streptomyces antimycoticus.</title>
        <authorList>
            <person name="Komaki H."/>
            <person name="Tamura T."/>
        </authorList>
    </citation>
    <scope>NUCLEOTIDE SEQUENCE [LARGE SCALE GENOMIC DNA]</scope>
    <source>
        <strain evidence="3 4">NBRC 13459</strain>
    </source>
</reference>
<accession>A0A4D4KPL9</accession>
<dbReference type="InterPro" id="IPR006076">
    <property type="entry name" value="FAD-dep_OxRdtase"/>
</dbReference>
<keyword evidence="4" id="KW-1185">Reference proteome</keyword>
<dbReference type="AlphaFoldDB" id="A0A4D4KPL9"/>
<comment type="caution">
    <text evidence="3">The sequence shown here is derived from an EMBL/GenBank/DDBJ whole genome shotgun (WGS) entry which is preliminary data.</text>
</comment>
<dbReference type="Gene3D" id="3.30.9.10">
    <property type="entry name" value="D-Amino Acid Oxidase, subunit A, domain 2"/>
    <property type="match status" value="1"/>
</dbReference>
<dbReference type="EMBL" id="BJHW01000001">
    <property type="protein sequence ID" value="GDY51291.1"/>
    <property type="molecule type" value="Genomic_DNA"/>
</dbReference>
<dbReference type="Gene3D" id="3.50.50.60">
    <property type="entry name" value="FAD/NAD(P)-binding domain"/>
    <property type="match status" value="1"/>
</dbReference>
<organism evidence="3 4">
    <name type="scientific">Streptomyces violaceusniger</name>
    <dbReference type="NCBI Taxonomy" id="68280"/>
    <lineage>
        <taxon>Bacteria</taxon>
        <taxon>Bacillati</taxon>
        <taxon>Actinomycetota</taxon>
        <taxon>Actinomycetes</taxon>
        <taxon>Kitasatosporales</taxon>
        <taxon>Streptomycetaceae</taxon>
        <taxon>Streptomyces</taxon>
        <taxon>Streptomyces violaceusniger group</taxon>
    </lineage>
</organism>
<dbReference type="InterPro" id="IPR036188">
    <property type="entry name" value="FAD/NAD-bd_sf"/>
</dbReference>
<feature type="region of interest" description="Disordered" evidence="1">
    <location>
        <begin position="141"/>
        <end position="200"/>
    </location>
</feature>
<gene>
    <name evidence="3" type="ORF">SVIO_019140</name>
</gene>
<protein>
    <recommendedName>
        <fullName evidence="2">FAD dependent oxidoreductase domain-containing protein</fullName>
    </recommendedName>
</protein>
<evidence type="ECO:0000256" key="1">
    <source>
        <dbReference type="SAM" id="MobiDB-lite"/>
    </source>
</evidence>
<sequence>MERATSHGARFLDRHTVTAIEREGGRVTAVVTDRGTFPADIVVSAAGFWGPLIGAMAGVPVPLQPLAHQYAKTGPLPELAGVNDPRTEASKPILRFQDRDLYYREHTDRIGIGSYAHRPIPVDPARLPAYDDAPVMPSSLPFTPEDFAPAGRTASSCSPRSARAGSRRASTASSPSRPTACRSSASPARCAASGWPRRCG</sequence>
<feature type="compositionally biased region" description="Low complexity" evidence="1">
    <location>
        <begin position="152"/>
        <end position="193"/>
    </location>
</feature>
<dbReference type="Proteomes" id="UP000301309">
    <property type="component" value="Unassembled WGS sequence"/>
</dbReference>
<dbReference type="Pfam" id="PF01266">
    <property type="entry name" value="DAO"/>
    <property type="match status" value="1"/>
</dbReference>
<proteinExistence type="predicted"/>
<evidence type="ECO:0000259" key="2">
    <source>
        <dbReference type="Pfam" id="PF01266"/>
    </source>
</evidence>
<dbReference type="SUPFAM" id="SSF51905">
    <property type="entry name" value="FAD/NAD(P)-binding domain"/>
    <property type="match status" value="1"/>
</dbReference>
<evidence type="ECO:0000313" key="3">
    <source>
        <dbReference type="EMBL" id="GDY51291.1"/>
    </source>
</evidence>
<name>A0A4D4KPL9_STRVO</name>